<evidence type="ECO:0000313" key="2">
    <source>
        <dbReference type="EMBL" id="KAH7134762.1"/>
    </source>
</evidence>
<gene>
    <name evidence="2" type="ORF">B0J13DRAFT_89969</name>
</gene>
<sequence>MPTDKECLGSIVAFEGHAETISTQLRLLPTSPQILILPGIQGYASNDDIEECFDARIYVQKTHDALIARNQVARGFLQASTPNSKRLVFMNGGTPGAQAMCIKAIMEHETHGDYNLAEAIFNHLVKEGVSGLDNPARNWRKRNTFEYFGDHDFNDECEDPTTRAMRAADALDRQTADLQPSNDMDMAGVFRPRSNSLPLYGYADNFCDAAPFFVFGAKSQQDDNESLTDEAMDEAWAKQNSQRSSRASRSSMFAITHYEKPSDEVFPGFTNLLPPSPQQSYPRSPSCIGEAYASLVAQAPLGPEVFTPGSDMFGIRSTDNVVYGEASLLDMRLSGRRAILTRVKSLDRIWPAAPRYRDLCIPSDTAESQREHESQLEQETPAYSRRHSCMVITSAKDARPSRLSYIEGPRTIVVRSNRPVVKMAPVPFGKKRFPARSSYVDRGTDAENMPEHEEPFKSVLPFMEDLVVIFKDEVPDSVLGSVLRGYKTGNYPIMPHSSTPSEADEARTPTPGTPESQTLKDRDCMGNLFQDRGMGGFAHSSYTDEYDPFAYVQHTWSQAKPLEKPPALKLQVPPTPAQTPPPSISETDDRIHDFIITSQQTAVTIQNSLRSILKVHFPPETQGYRQFEFPLLPELEGLWRPIFRQAEADSTQENNRRMDQIFAIGAQRGVKKTYASAIAGQLERLGTKSSGISRSGRLDFRYLLANAMQAFTAQPLTSQTHDNPFANPYLLATLIIPHLETYLALHSDVRFLLLDYPPEHLPTMLALQKLVGVDLMKVAQIVDSNSKDLPFTNLRGTGSINNHDQGCTGRYGSSLSPAGPTYDVTVSNANFLLTSTATEAEIATFVSTVLKILSDISPYYVPEEPPKKATPKKDKNRPTPLQGTFSAFPRVPSGGFSPALSPGLTPRLGSPSILSRAASIAETVKTSRSTRSRLDRSKSRRKPSTVDCESILTIDLDDSDWDMEDRRIMPALIKRPEVRKGNSRKALKFLGLA</sequence>
<feature type="region of interest" description="Disordered" evidence="1">
    <location>
        <begin position="862"/>
        <end position="888"/>
    </location>
</feature>
<evidence type="ECO:0000313" key="3">
    <source>
        <dbReference type="Proteomes" id="UP000717696"/>
    </source>
</evidence>
<dbReference type="Proteomes" id="UP000717696">
    <property type="component" value="Unassembled WGS sequence"/>
</dbReference>
<dbReference type="EMBL" id="JAGMUU010000017">
    <property type="protein sequence ID" value="KAH7134762.1"/>
    <property type="molecule type" value="Genomic_DNA"/>
</dbReference>
<evidence type="ECO:0000256" key="1">
    <source>
        <dbReference type="SAM" id="MobiDB-lite"/>
    </source>
</evidence>
<accession>A0A9P9IV75</accession>
<proteinExistence type="predicted"/>
<feature type="compositionally biased region" description="Pro residues" evidence="1">
    <location>
        <begin position="573"/>
        <end position="583"/>
    </location>
</feature>
<dbReference type="AlphaFoldDB" id="A0A9P9IV75"/>
<comment type="caution">
    <text evidence="2">The sequence shown here is derived from an EMBL/GenBank/DDBJ whole genome shotgun (WGS) entry which is preliminary data.</text>
</comment>
<organism evidence="2 3">
    <name type="scientific">Dactylonectria estremocensis</name>
    <dbReference type="NCBI Taxonomy" id="1079267"/>
    <lineage>
        <taxon>Eukaryota</taxon>
        <taxon>Fungi</taxon>
        <taxon>Dikarya</taxon>
        <taxon>Ascomycota</taxon>
        <taxon>Pezizomycotina</taxon>
        <taxon>Sordariomycetes</taxon>
        <taxon>Hypocreomycetidae</taxon>
        <taxon>Hypocreales</taxon>
        <taxon>Nectriaceae</taxon>
        <taxon>Dactylonectria</taxon>
    </lineage>
</organism>
<feature type="region of interest" description="Disordered" evidence="1">
    <location>
        <begin position="566"/>
        <end position="587"/>
    </location>
</feature>
<feature type="region of interest" description="Disordered" evidence="1">
    <location>
        <begin position="924"/>
        <end position="945"/>
    </location>
</feature>
<keyword evidence="3" id="KW-1185">Reference proteome</keyword>
<evidence type="ECO:0008006" key="4">
    <source>
        <dbReference type="Google" id="ProtNLM"/>
    </source>
</evidence>
<feature type="region of interest" description="Disordered" evidence="1">
    <location>
        <begin position="493"/>
        <end position="521"/>
    </location>
</feature>
<protein>
    <recommendedName>
        <fullName evidence="4">Gastric mucin-like protein</fullName>
    </recommendedName>
</protein>
<name>A0A9P9IV75_9HYPO</name>
<reference evidence="2" key="1">
    <citation type="journal article" date="2021" name="Nat. Commun.">
        <title>Genetic determinants of endophytism in the Arabidopsis root mycobiome.</title>
        <authorList>
            <person name="Mesny F."/>
            <person name="Miyauchi S."/>
            <person name="Thiergart T."/>
            <person name="Pickel B."/>
            <person name="Atanasova L."/>
            <person name="Karlsson M."/>
            <person name="Huettel B."/>
            <person name="Barry K.W."/>
            <person name="Haridas S."/>
            <person name="Chen C."/>
            <person name="Bauer D."/>
            <person name="Andreopoulos W."/>
            <person name="Pangilinan J."/>
            <person name="LaButti K."/>
            <person name="Riley R."/>
            <person name="Lipzen A."/>
            <person name="Clum A."/>
            <person name="Drula E."/>
            <person name="Henrissat B."/>
            <person name="Kohler A."/>
            <person name="Grigoriev I.V."/>
            <person name="Martin F.M."/>
            <person name="Hacquard S."/>
        </authorList>
    </citation>
    <scope>NUCLEOTIDE SEQUENCE</scope>
    <source>
        <strain evidence="2">MPI-CAGE-AT-0021</strain>
    </source>
</reference>
<feature type="compositionally biased region" description="Basic and acidic residues" evidence="1">
    <location>
        <begin position="864"/>
        <end position="877"/>
    </location>
</feature>
<dbReference type="OrthoDB" id="5401106at2759"/>